<keyword evidence="9" id="KW-1185">Reference proteome</keyword>
<dbReference type="InterPro" id="IPR008271">
    <property type="entry name" value="Ser/Thr_kinase_AS"/>
</dbReference>
<dbReference type="PANTHER" id="PTHR43289">
    <property type="entry name" value="MITOGEN-ACTIVATED PROTEIN KINASE KINASE KINASE 20-RELATED"/>
    <property type="match status" value="1"/>
</dbReference>
<dbReference type="PROSITE" id="PS00108">
    <property type="entry name" value="PROTEIN_KINASE_ST"/>
    <property type="match status" value="1"/>
</dbReference>
<dbReference type="OrthoDB" id="3915799at2"/>
<gene>
    <name evidence="8" type="ORF">F8566_33340</name>
</gene>
<evidence type="ECO:0000313" key="8">
    <source>
        <dbReference type="EMBL" id="KAB2343624.1"/>
    </source>
</evidence>
<dbReference type="EMBL" id="WBMT01000018">
    <property type="protein sequence ID" value="KAB2343624.1"/>
    <property type="molecule type" value="Genomic_DNA"/>
</dbReference>
<dbReference type="Pfam" id="PF00069">
    <property type="entry name" value="Pkinase"/>
    <property type="match status" value="1"/>
</dbReference>
<dbReference type="CDD" id="cd14014">
    <property type="entry name" value="STKc_PknB_like"/>
    <property type="match status" value="1"/>
</dbReference>
<dbReference type="PROSITE" id="PS50011">
    <property type="entry name" value="PROTEIN_KINASE_DOM"/>
    <property type="match status" value="1"/>
</dbReference>
<evidence type="ECO:0000256" key="4">
    <source>
        <dbReference type="ARBA" id="ARBA00022840"/>
    </source>
</evidence>
<accession>A0A6H9YFV3</accession>
<feature type="domain" description="Protein kinase" evidence="7">
    <location>
        <begin position="26"/>
        <end position="276"/>
    </location>
</feature>
<keyword evidence="4 5" id="KW-0067">ATP-binding</keyword>
<dbReference type="InterPro" id="IPR000719">
    <property type="entry name" value="Prot_kinase_dom"/>
</dbReference>
<comment type="caution">
    <text evidence="8">The sequence shown here is derived from an EMBL/GenBank/DDBJ whole genome shotgun (WGS) entry which is preliminary data.</text>
</comment>
<feature type="region of interest" description="Disordered" evidence="6">
    <location>
        <begin position="341"/>
        <end position="467"/>
    </location>
</feature>
<evidence type="ECO:0000256" key="1">
    <source>
        <dbReference type="ARBA" id="ARBA00022679"/>
    </source>
</evidence>
<proteinExistence type="predicted"/>
<dbReference type="RefSeq" id="WP_151565848.1">
    <property type="nucleotide sequence ID" value="NZ_WBMT01000018.1"/>
</dbReference>
<dbReference type="InterPro" id="IPR011009">
    <property type="entry name" value="Kinase-like_dom_sf"/>
</dbReference>
<name>A0A6H9YFV3_9ACTN</name>
<evidence type="ECO:0000256" key="3">
    <source>
        <dbReference type="ARBA" id="ARBA00022777"/>
    </source>
</evidence>
<evidence type="ECO:0000256" key="6">
    <source>
        <dbReference type="SAM" id="MobiDB-lite"/>
    </source>
</evidence>
<evidence type="ECO:0000259" key="7">
    <source>
        <dbReference type="PROSITE" id="PS50011"/>
    </source>
</evidence>
<dbReference type="SMART" id="SM00220">
    <property type="entry name" value="S_TKc"/>
    <property type="match status" value="1"/>
</dbReference>
<dbReference type="PROSITE" id="PS00107">
    <property type="entry name" value="PROTEIN_KINASE_ATP"/>
    <property type="match status" value="1"/>
</dbReference>
<keyword evidence="1" id="KW-0808">Transferase</keyword>
<dbReference type="Gene3D" id="1.10.510.10">
    <property type="entry name" value="Transferase(Phosphotransferase) domain 1"/>
    <property type="match status" value="1"/>
</dbReference>
<dbReference type="GO" id="GO:0005524">
    <property type="term" value="F:ATP binding"/>
    <property type="evidence" value="ECO:0007669"/>
    <property type="project" value="UniProtKB-UniRule"/>
</dbReference>
<dbReference type="AlphaFoldDB" id="A0A6H9YFV3"/>
<feature type="compositionally biased region" description="Low complexity" evidence="6">
    <location>
        <begin position="408"/>
        <end position="421"/>
    </location>
</feature>
<evidence type="ECO:0000256" key="2">
    <source>
        <dbReference type="ARBA" id="ARBA00022741"/>
    </source>
</evidence>
<dbReference type="GO" id="GO:0004674">
    <property type="term" value="F:protein serine/threonine kinase activity"/>
    <property type="evidence" value="ECO:0007669"/>
    <property type="project" value="TreeGrafter"/>
</dbReference>
<protein>
    <submittedName>
        <fullName evidence="8">Protein kinase</fullName>
    </submittedName>
</protein>
<reference evidence="8 9" key="1">
    <citation type="submission" date="2019-09" db="EMBL/GenBank/DDBJ databases">
        <title>Actinomadura physcomitrii sp. nov., a novel actinomycete isolated from moss [Physcomitrium sphaericum (Ludw) Fuernr].</title>
        <authorList>
            <person name="Zhuang X."/>
            <person name="Liu C."/>
        </authorList>
    </citation>
    <scope>NUCLEOTIDE SEQUENCE [LARGE SCALE GENOMIC DNA]</scope>
    <source>
        <strain evidence="8 9">HMC1</strain>
    </source>
</reference>
<dbReference type="SUPFAM" id="SSF56112">
    <property type="entry name" value="Protein kinase-like (PK-like)"/>
    <property type="match status" value="1"/>
</dbReference>
<evidence type="ECO:0000313" key="9">
    <source>
        <dbReference type="Proteomes" id="UP000468735"/>
    </source>
</evidence>
<dbReference type="InterPro" id="IPR017441">
    <property type="entry name" value="Protein_kinase_ATP_BS"/>
</dbReference>
<dbReference type="Gene3D" id="3.30.200.20">
    <property type="entry name" value="Phosphorylase Kinase, domain 1"/>
    <property type="match status" value="1"/>
</dbReference>
<sequence>MSERDRGVPAGARPLGPKDPRKIGRYRLLGRLGAGGMGVVYLGRDSGGRLVAVKTLTPGQEDDTDARRRFRAEGLYAQRIASFCTARVIEDAGDRDRPYLVTEYVAGPPLSEVVQRHGPMPQRSVEAVAIGVAAALVAIHQAGLVHRDLKPANVLLARMGPRVIDFGLASEMDVVGGPTKTGIVMGSPGWIAPERLAGGPATPASDVFGWGCLVAYAATGRHPFGGRDAAVLTERIMSMPPEPNGLPEPLGGLVSAALAKEPAVRPRAADLLNILLAARAAAGDDGMAAAAAIAELWDPPPEPDGVPGGEPRRLPSLRPGLAAIGSTVVAVLLIAVVGATDFGSGTKEPPGSDRLIVDGPSGGTAPLSPGSVWSTAESAGAPVSTTPNTTTTRPPDGRSPRVAPSASPGVPGTPTAGPTPTESAEQLPPGQSKTPPGQTKTPPGHTKKPKKKDREEPETAAEPYAVQ</sequence>
<organism evidence="8 9">
    <name type="scientific">Actinomadura rudentiformis</name>
    <dbReference type="NCBI Taxonomy" id="359158"/>
    <lineage>
        <taxon>Bacteria</taxon>
        <taxon>Bacillati</taxon>
        <taxon>Actinomycetota</taxon>
        <taxon>Actinomycetes</taxon>
        <taxon>Streptosporangiales</taxon>
        <taxon>Thermomonosporaceae</taxon>
        <taxon>Actinomadura</taxon>
    </lineage>
</organism>
<feature type="binding site" evidence="5">
    <location>
        <position position="54"/>
    </location>
    <ligand>
        <name>ATP</name>
        <dbReference type="ChEBI" id="CHEBI:30616"/>
    </ligand>
</feature>
<feature type="compositionally biased region" description="Low complexity" evidence="6">
    <location>
        <begin position="433"/>
        <end position="444"/>
    </location>
</feature>
<dbReference type="PANTHER" id="PTHR43289:SF34">
    <property type="entry name" value="SERINE_THREONINE-PROTEIN KINASE YBDM-RELATED"/>
    <property type="match status" value="1"/>
</dbReference>
<dbReference type="Proteomes" id="UP000468735">
    <property type="component" value="Unassembled WGS sequence"/>
</dbReference>
<keyword evidence="2 5" id="KW-0547">Nucleotide-binding</keyword>
<keyword evidence="3 8" id="KW-0418">Kinase</keyword>
<feature type="compositionally biased region" description="Low complexity" evidence="6">
    <location>
        <begin position="385"/>
        <end position="394"/>
    </location>
</feature>
<evidence type="ECO:0000256" key="5">
    <source>
        <dbReference type="PROSITE-ProRule" id="PRU10141"/>
    </source>
</evidence>